<evidence type="ECO:0000313" key="7">
    <source>
        <dbReference type="Proteomes" id="UP000001593"/>
    </source>
</evidence>
<keyword evidence="2" id="KW-0539">Nucleus</keyword>
<organism evidence="6 7">
    <name type="scientific">Nematostella vectensis</name>
    <name type="common">Starlet sea anemone</name>
    <dbReference type="NCBI Taxonomy" id="45351"/>
    <lineage>
        <taxon>Eukaryota</taxon>
        <taxon>Metazoa</taxon>
        <taxon>Cnidaria</taxon>
        <taxon>Anthozoa</taxon>
        <taxon>Hexacorallia</taxon>
        <taxon>Actiniaria</taxon>
        <taxon>Edwardsiidae</taxon>
        <taxon>Nematostella</taxon>
    </lineage>
</organism>
<dbReference type="Pfam" id="PF00076">
    <property type="entry name" value="RRM_1"/>
    <property type="match status" value="1"/>
</dbReference>
<comment type="subcellular location">
    <subcellularLocation>
        <location evidence="1">Nucleus</location>
    </subcellularLocation>
</comment>
<evidence type="ECO:0000256" key="2">
    <source>
        <dbReference type="ARBA" id="ARBA00023242"/>
    </source>
</evidence>
<dbReference type="HOGENOM" id="CLU_012062_28_10_1"/>
<dbReference type="GO" id="GO:0000785">
    <property type="term" value="C:chromatin"/>
    <property type="evidence" value="ECO:0000318"/>
    <property type="project" value="GO_Central"/>
</dbReference>
<dbReference type="PANTHER" id="PTHR48033:SF10">
    <property type="entry name" value="RNA-BINDING PROTEIN SQUID"/>
    <property type="match status" value="1"/>
</dbReference>
<feature type="region of interest" description="Disordered" evidence="4">
    <location>
        <begin position="85"/>
        <end position="105"/>
    </location>
</feature>
<accession>A7SHQ6</accession>
<dbReference type="PhylomeDB" id="A7SHQ6"/>
<dbReference type="OrthoDB" id="439808at2759"/>
<dbReference type="GO" id="GO:0003723">
    <property type="term" value="F:RNA binding"/>
    <property type="evidence" value="ECO:0000318"/>
    <property type="project" value="GO_Central"/>
</dbReference>
<dbReference type="OMA" id="ACEKAMG"/>
<dbReference type="EMBL" id="DS469662">
    <property type="protein sequence ID" value="EDO36748.1"/>
    <property type="molecule type" value="Genomic_DNA"/>
</dbReference>
<evidence type="ECO:0000256" key="4">
    <source>
        <dbReference type="SAM" id="MobiDB-lite"/>
    </source>
</evidence>
<name>A7SHQ6_NEMVE</name>
<dbReference type="SUPFAM" id="SSF54928">
    <property type="entry name" value="RNA-binding domain, RBD"/>
    <property type="match status" value="1"/>
</dbReference>
<evidence type="ECO:0000259" key="5">
    <source>
        <dbReference type="PROSITE" id="PS50102"/>
    </source>
</evidence>
<dbReference type="GO" id="GO:0005654">
    <property type="term" value="C:nucleoplasm"/>
    <property type="evidence" value="ECO:0000318"/>
    <property type="project" value="GO_Central"/>
</dbReference>
<proteinExistence type="predicted"/>
<dbReference type="AlphaFoldDB" id="A7SHQ6"/>
<dbReference type="InterPro" id="IPR035979">
    <property type="entry name" value="RBD_domain_sf"/>
</dbReference>
<dbReference type="FunCoup" id="A7SHQ6">
    <property type="interactions" value="586"/>
</dbReference>
<dbReference type="eggNOG" id="KOG0149">
    <property type="taxonomic scope" value="Eukaryota"/>
</dbReference>
<dbReference type="SMART" id="SM00360">
    <property type="entry name" value="RRM"/>
    <property type="match status" value="1"/>
</dbReference>
<dbReference type="PROSITE" id="PS50102">
    <property type="entry name" value="RRM"/>
    <property type="match status" value="1"/>
</dbReference>
<feature type="domain" description="RRM" evidence="5">
    <location>
        <begin position="9"/>
        <end position="86"/>
    </location>
</feature>
<evidence type="ECO:0000256" key="1">
    <source>
        <dbReference type="ARBA" id="ARBA00004123"/>
    </source>
</evidence>
<dbReference type="FunFam" id="3.30.70.330:FF:000494">
    <property type="entry name" value="28 kDa ribonucleoprotein, chloroplastic"/>
    <property type="match status" value="1"/>
</dbReference>
<dbReference type="InParanoid" id="A7SHQ6"/>
<reference evidence="6 7" key="1">
    <citation type="journal article" date="2007" name="Science">
        <title>Sea anemone genome reveals ancestral eumetazoan gene repertoire and genomic organization.</title>
        <authorList>
            <person name="Putnam N.H."/>
            <person name="Srivastava M."/>
            <person name="Hellsten U."/>
            <person name="Dirks B."/>
            <person name="Chapman J."/>
            <person name="Salamov A."/>
            <person name="Terry A."/>
            <person name="Shapiro H."/>
            <person name="Lindquist E."/>
            <person name="Kapitonov V.V."/>
            <person name="Jurka J."/>
            <person name="Genikhovich G."/>
            <person name="Grigoriev I.V."/>
            <person name="Lucas S.M."/>
            <person name="Steele R.E."/>
            <person name="Finnerty J.R."/>
            <person name="Technau U."/>
            <person name="Martindale M.Q."/>
            <person name="Rokhsar D.S."/>
        </authorList>
    </citation>
    <scope>NUCLEOTIDE SEQUENCE [LARGE SCALE GENOMIC DNA]</scope>
    <source>
        <strain evidence="7">CH2 X CH6</strain>
    </source>
</reference>
<dbReference type="InterPro" id="IPR000504">
    <property type="entry name" value="RRM_dom"/>
</dbReference>
<evidence type="ECO:0000256" key="3">
    <source>
        <dbReference type="PROSITE-ProRule" id="PRU00176"/>
    </source>
</evidence>
<dbReference type="GO" id="GO:0010468">
    <property type="term" value="P:regulation of gene expression"/>
    <property type="evidence" value="ECO:0000318"/>
    <property type="project" value="GO_Central"/>
</dbReference>
<dbReference type="InterPro" id="IPR012677">
    <property type="entry name" value="Nucleotide-bd_a/b_plait_sf"/>
</dbReference>
<keyword evidence="3" id="KW-0694">RNA-binding</keyword>
<dbReference type="Proteomes" id="UP000001593">
    <property type="component" value="Unassembled WGS sequence"/>
</dbReference>
<gene>
    <name evidence="6" type="ORF">NEMVEDRAFT_v1g245351</name>
</gene>
<dbReference type="PANTHER" id="PTHR48033">
    <property type="entry name" value="RNA-BINDING (RRM/RBD/RNP MOTIFS) FAMILY PROTEIN"/>
    <property type="match status" value="1"/>
</dbReference>
<protein>
    <recommendedName>
        <fullName evidence="5">RRM domain-containing protein</fullName>
    </recommendedName>
</protein>
<evidence type="ECO:0000313" key="6">
    <source>
        <dbReference type="EMBL" id="EDO36748.1"/>
    </source>
</evidence>
<dbReference type="KEGG" id="nve:5508223"/>
<sequence>MASARNIANKLFVAKLPWTACRESLTEHFKQYGQILSSKVMFDLKSGRSKKYGFVFFKDEEACEKAMGNQPHFIEGQKVFVELMTTPPAGSSESRNPRRNRQNER</sequence>
<dbReference type="STRING" id="45351.A7SHQ6"/>
<dbReference type="Gene3D" id="3.30.70.330">
    <property type="match status" value="1"/>
</dbReference>
<keyword evidence="7" id="KW-1185">Reference proteome</keyword>